<sequence>MDEFIIYNAECQIPNSEEMLHYWNYNGQLTDLILRFFGNKEFFIGEMFDFTSIDTMLVGYKRNINDDFDDI</sequence>
<reference evidence="1" key="2">
    <citation type="journal article" date="2014" name="PLoS ONE">
        <title>Insights from the genome annotation of Elizabethkingia anophelis from the malaria vector Anopheles gambiae.</title>
        <authorList>
            <person name="Kukutla P."/>
            <person name="Lindberg B.G."/>
            <person name="Pei D."/>
            <person name="Rayl M."/>
            <person name="Yu W."/>
            <person name="Steritz M."/>
            <person name="Faye I."/>
            <person name="Xu J."/>
        </authorList>
    </citation>
    <scope>NUCLEOTIDE SEQUENCE</scope>
</reference>
<accession>A0A455ZHZ7</accession>
<reference evidence="1" key="4">
    <citation type="journal article" date="2016" name="Sci. Rep.">
        <title>Genomic epidemiology and global diversity of the emerging bacterial pathogen Elizabethkingia anophelis.</title>
        <authorList>
            <person name="Breurec S."/>
            <person name="Criscuolo A."/>
            <person name="Diancourt L."/>
            <person name="Rendueles O."/>
            <person name="Vandenbogaert M."/>
            <person name="Passet V."/>
            <person name="Caro V."/>
            <person name="Rocha E.P."/>
            <person name="Touchon M."/>
            <person name="Brisse S."/>
        </authorList>
    </citation>
    <scope>NUCLEOTIDE SEQUENCE</scope>
</reference>
<evidence type="ECO:0000313" key="1">
    <source>
        <dbReference type="EMBL" id="DAC76396.1"/>
    </source>
</evidence>
<gene>
    <name evidence="1" type="primary">ICEEaIII(15)_JM-87_6078_5863</name>
</gene>
<name>A0A455ZHZ7_9FLAO</name>
<protein>
    <submittedName>
        <fullName evidence="1">Uncharacterized protein</fullName>
    </submittedName>
</protein>
<reference evidence="1" key="5">
    <citation type="journal article" date="2017" name="Genome Announc.">
        <title>Complete Circularized Genome Sequences of Four Strains of Elizabethkingia anophelis, Including Two Novel Strains Isolated from Wild-Caught Anopheles sinensis.</title>
        <authorList>
            <person name="Pei D."/>
            <person name="Nicholson A.C."/>
            <person name="Jiang J."/>
            <person name="Chen H."/>
            <person name="Whitney A.M."/>
            <person name="Villarma A."/>
            <person name="Bell M."/>
            <person name="Humrighouse B."/>
            <person name="Rowe L.A."/>
            <person name="Sheth M."/>
            <person name="Batra D."/>
            <person name="Juieng P."/>
            <person name="Loparev V.N."/>
            <person name="McQuiston J.R."/>
            <person name="Lan Y."/>
            <person name="Ma Y."/>
            <person name="Xu J."/>
        </authorList>
    </citation>
    <scope>NUCLEOTIDE SEQUENCE</scope>
</reference>
<proteinExistence type="predicted"/>
<reference evidence="1" key="6">
    <citation type="journal article" date="2017" name="Nat. Commun.">
        <title>Evolutionary dynamics and genomic features of the Elizabethkingia anophelis 2015 to 2016 Wisconsin outbreak strain.</title>
        <authorList>
            <person name="Perrin A."/>
            <person name="Larsonneur E."/>
            <person name="Nicholson A.C."/>
            <person name="Edwards D.J."/>
            <person name="Gundlach K.M."/>
            <person name="Whitney A.M."/>
            <person name="Gulvik C.A."/>
            <person name="Bell M.E."/>
            <person name="Rendueles O."/>
            <person name="Cury J."/>
            <person name="Hugon P."/>
            <person name="Clermont D."/>
            <person name="Enouf V."/>
            <person name="Loparev V."/>
            <person name="Juieng P."/>
            <person name="Monson T."/>
            <person name="Warshauer D."/>
            <person name="Elbadawi L.I."/>
            <person name="Walters M.S."/>
            <person name="Crist M.B."/>
            <person name="Noble-Wang J."/>
            <person name="Borlaug G."/>
            <person name="Rocha E.P.C."/>
            <person name="Criscuolo A."/>
            <person name="Touchon M."/>
            <person name="Davis J.P."/>
            <person name="Holt K.E."/>
            <person name="McQuiston J.R."/>
            <person name="Brisse S."/>
        </authorList>
    </citation>
    <scope>NUCLEOTIDE SEQUENCE</scope>
</reference>
<dbReference type="KEGG" id="een:BBD30_01380"/>
<reference evidence="1" key="8">
    <citation type="journal article" date="2018" name="J. ISSAAS">
        <title>In Silico Identification of Three Types of Integrative and Conjugative Elements (ICEs) in Elizabethkingia anophelis Strains Isolated from Around the World.</title>
        <authorList>
            <person name="Xu J."/>
            <person name="Pei D."/>
            <person name="Nicholson A."/>
            <person name="Lan Y."/>
            <person name="Xia Q."/>
        </authorList>
    </citation>
    <scope>NUCLEOTIDE SEQUENCE</scope>
</reference>
<reference evidence="1" key="7">
    <citation type="journal article" date="2017" name="Sci. Rep.">
        <title>Genomic features, phylogenetic relationships, and comparative genomics of Elizabethkingia anophelis strain EM361-97 isolated in Taiwan.</title>
        <authorList>
            <person name="Lin J.N."/>
            <person name="Lai C.H."/>
            <person name="Yang C.H."/>
            <person name="Huang Y.H."/>
            <person name="Lin H.H."/>
        </authorList>
    </citation>
    <scope>NUCLEOTIDE SEQUENCE</scope>
</reference>
<organism evidence="1">
    <name type="scientific">Elizabethkingia anophelis</name>
    <dbReference type="NCBI Taxonomy" id="1117645"/>
    <lineage>
        <taxon>Bacteria</taxon>
        <taxon>Pseudomonadati</taxon>
        <taxon>Bacteroidota</taxon>
        <taxon>Flavobacteriia</taxon>
        <taxon>Flavobacteriales</taxon>
        <taxon>Weeksellaceae</taxon>
        <taxon>Elizabethkingia</taxon>
    </lineage>
</organism>
<dbReference type="RefSeq" id="WP_078406496.1">
    <property type="nucleotide sequence ID" value="NZ_CP016372.1"/>
</dbReference>
<reference evidence="1" key="3">
    <citation type="journal article" date="2016" name="Genome Announc.">
        <title>Complete Genome Sequences of Four Strains from the 2015-2016 Elizabethkingia anophelis Outbreak.</title>
        <authorList>
            <person name="Nicholson A.C."/>
            <person name="Whitney A.M."/>
            <person name="Emery B.D."/>
            <person name="Bell M.E."/>
            <person name="Gartin J.T."/>
            <person name="Humrighouse B.W."/>
            <person name="Loparev V.N."/>
            <person name="Batra D."/>
            <person name="Sheth M."/>
            <person name="Rowe L.A."/>
            <person name="Juieng P."/>
            <person name="Knipe K."/>
            <person name="Gulvik C."/>
            <person name="McQuiston J.R."/>
        </authorList>
    </citation>
    <scope>NUCLEOTIDE SEQUENCE</scope>
</reference>
<dbReference type="AlphaFoldDB" id="A0A455ZHZ7"/>
<reference evidence="1" key="1">
    <citation type="journal article" date="2014" name="Genome Biol. Evol.">
        <title>Comparative genomic analysis of malaria mosquito vector-associated novel pathogen Elizabethkingia anophelis.</title>
        <authorList>
            <person name="Teo J."/>
            <person name="Tan S.Y."/>
            <person name="Liu Y."/>
            <person name="Tay M."/>
            <person name="Ding Y."/>
            <person name="Li Y."/>
            <person name="Kjelleberg S."/>
            <person name="Givskov M."/>
            <person name="Lin R.T."/>
            <person name="Yang L."/>
        </authorList>
    </citation>
    <scope>NUCLEOTIDE SEQUENCE</scope>
</reference>
<dbReference type="EMBL" id="BK010624">
    <property type="protein sequence ID" value="DAC76396.1"/>
    <property type="molecule type" value="Genomic_DNA"/>
</dbReference>